<name>A0ABW6YMA1_9ACTN</name>
<evidence type="ECO:0000313" key="1">
    <source>
        <dbReference type="EMBL" id="MFF8281013.1"/>
    </source>
</evidence>
<evidence type="ECO:0000313" key="2">
    <source>
        <dbReference type="Proteomes" id="UP001603013"/>
    </source>
</evidence>
<keyword evidence="2" id="KW-1185">Reference proteome</keyword>
<dbReference type="Proteomes" id="UP001603013">
    <property type="component" value="Unassembled WGS sequence"/>
</dbReference>
<reference evidence="1 2" key="1">
    <citation type="submission" date="2024-10" db="EMBL/GenBank/DDBJ databases">
        <title>The Natural Products Discovery Center: Release of the First 8490 Sequenced Strains for Exploring Actinobacteria Biosynthetic Diversity.</title>
        <authorList>
            <person name="Kalkreuter E."/>
            <person name="Kautsar S.A."/>
            <person name="Yang D."/>
            <person name="Bader C.D."/>
            <person name="Teijaro C.N."/>
            <person name="Fluegel L."/>
            <person name="Davis C.M."/>
            <person name="Simpson J.R."/>
            <person name="Lauterbach L."/>
            <person name="Steele A.D."/>
            <person name="Gui C."/>
            <person name="Meng S."/>
            <person name="Li G."/>
            <person name="Viehrig K."/>
            <person name="Ye F."/>
            <person name="Su P."/>
            <person name="Kiefer A.F."/>
            <person name="Nichols A."/>
            <person name="Cepeda A.J."/>
            <person name="Yan W."/>
            <person name="Fan B."/>
            <person name="Jiang Y."/>
            <person name="Adhikari A."/>
            <person name="Zheng C.-J."/>
            <person name="Schuster L."/>
            <person name="Cowan T.M."/>
            <person name="Smanski M.J."/>
            <person name="Chevrette M.G."/>
            <person name="De Carvalho L.P.S."/>
            <person name="Shen B."/>
        </authorList>
    </citation>
    <scope>NUCLEOTIDE SEQUENCE [LARGE SCALE GENOMIC DNA]</scope>
    <source>
        <strain evidence="1 2">NPDC015755</strain>
    </source>
</reference>
<sequence length="46" mass="5017">MPDEHADCESAYALRQLVTVASRYFKRWCLAGDGGAQPKAGSRTSD</sequence>
<dbReference type="EMBL" id="JBIBSM010000030">
    <property type="protein sequence ID" value="MFF8281013.1"/>
    <property type="molecule type" value="Genomic_DNA"/>
</dbReference>
<protein>
    <recommendedName>
        <fullName evidence="3">Transposase</fullName>
    </recommendedName>
</protein>
<dbReference type="RefSeq" id="WP_391937777.1">
    <property type="nucleotide sequence ID" value="NZ_JBIBSM010000030.1"/>
</dbReference>
<comment type="caution">
    <text evidence="1">The sequence shown here is derived from an EMBL/GenBank/DDBJ whole genome shotgun (WGS) entry which is preliminary data.</text>
</comment>
<evidence type="ECO:0008006" key="3">
    <source>
        <dbReference type="Google" id="ProtNLM"/>
    </source>
</evidence>
<accession>A0ABW6YMA1</accession>
<organism evidence="1 2">
    <name type="scientific">Streptomyces lateritius</name>
    <dbReference type="NCBI Taxonomy" id="67313"/>
    <lineage>
        <taxon>Bacteria</taxon>
        <taxon>Bacillati</taxon>
        <taxon>Actinomycetota</taxon>
        <taxon>Actinomycetes</taxon>
        <taxon>Kitasatosporales</taxon>
        <taxon>Streptomycetaceae</taxon>
        <taxon>Streptomyces</taxon>
    </lineage>
</organism>
<proteinExistence type="predicted"/>
<gene>
    <name evidence="1" type="ORF">ACF05T_34015</name>
</gene>